<dbReference type="AlphaFoldDB" id="A0A1H2ZLD3"/>
<reference evidence="4" key="1">
    <citation type="submission" date="2016-10" db="EMBL/GenBank/DDBJ databases">
        <authorList>
            <person name="Varghese N."/>
            <person name="Submissions S."/>
        </authorList>
    </citation>
    <scope>NUCLEOTIDE SEQUENCE [LARGE SCALE GENOMIC DNA]</scope>
    <source>
        <strain evidence="4">NRRL B-59562</strain>
    </source>
</reference>
<proteinExistence type="predicted"/>
<dbReference type="Proteomes" id="UP000243778">
    <property type="component" value="Unassembled WGS sequence"/>
</dbReference>
<dbReference type="STRING" id="1007099.SAMN05216287_2358"/>
<dbReference type="RefSeq" id="WP_090228199.1">
    <property type="nucleotide sequence ID" value="NZ_FNNU01000003.1"/>
</dbReference>
<feature type="domain" description="Inner membrane protein YgaP-like transmembrane" evidence="2">
    <location>
        <begin position="10"/>
        <end position="67"/>
    </location>
</feature>
<accession>A0A1H2ZLD3</accession>
<name>A0A1H2ZLD3_9PSED</name>
<evidence type="ECO:0000256" key="1">
    <source>
        <dbReference type="SAM" id="MobiDB-lite"/>
    </source>
</evidence>
<dbReference type="EMBL" id="FNNU01000003">
    <property type="protein sequence ID" value="SDX18183.1"/>
    <property type="molecule type" value="Genomic_DNA"/>
</dbReference>
<dbReference type="Pfam" id="PF11127">
    <property type="entry name" value="YgaP-like_TM"/>
    <property type="match status" value="1"/>
</dbReference>
<protein>
    <recommendedName>
        <fullName evidence="2">Inner membrane protein YgaP-like transmembrane domain-containing protein</fullName>
    </recommendedName>
</protein>
<sequence>MNRLFDKTAEQNVHGWERGASLAAGLVLLGKGARRGGLGGLLAMALGGAALVRGLTGRCEAKRLLERQPPAATPDVQRYAHMPMDSEVHSPDFEDADVELPNSTPMGHEARPGQP</sequence>
<gene>
    <name evidence="3" type="ORF">SAMN05216287_2358</name>
</gene>
<organism evidence="3 4">
    <name type="scientific">Pseudomonas kuykendallii</name>
    <dbReference type="NCBI Taxonomy" id="1007099"/>
    <lineage>
        <taxon>Bacteria</taxon>
        <taxon>Pseudomonadati</taxon>
        <taxon>Pseudomonadota</taxon>
        <taxon>Gammaproteobacteria</taxon>
        <taxon>Pseudomonadales</taxon>
        <taxon>Pseudomonadaceae</taxon>
        <taxon>Pseudomonas</taxon>
    </lineage>
</organism>
<keyword evidence="4" id="KW-1185">Reference proteome</keyword>
<dbReference type="InterPro" id="IPR021309">
    <property type="entry name" value="YgaP-like_TM"/>
</dbReference>
<evidence type="ECO:0000313" key="3">
    <source>
        <dbReference type="EMBL" id="SDX18183.1"/>
    </source>
</evidence>
<evidence type="ECO:0000313" key="4">
    <source>
        <dbReference type="Proteomes" id="UP000243778"/>
    </source>
</evidence>
<dbReference type="OrthoDB" id="6904375at2"/>
<feature type="region of interest" description="Disordered" evidence="1">
    <location>
        <begin position="69"/>
        <end position="115"/>
    </location>
</feature>
<evidence type="ECO:0000259" key="2">
    <source>
        <dbReference type="Pfam" id="PF11127"/>
    </source>
</evidence>